<name>A0A7Z7JDG8_9BURK</name>
<organism evidence="1 2">
    <name type="scientific">Cupriavidus taiwanensis</name>
    <dbReference type="NCBI Taxonomy" id="164546"/>
    <lineage>
        <taxon>Bacteria</taxon>
        <taxon>Pseudomonadati</taxon>
        <taxon>Pseudomonadota</taxon>
        <taxon>Betaproteobacteria</taxon>
        <taxon>Burkholderiales</taxon>
        <taxon>Burkholderiaceae</taxon>
        <taxon>Cupriavidus</taxon>
    </lineage>
</organism>
<evidence type="ECO:0000313" key="1">
    <source>
        <dbReference type="EMBL" id="SPC21411.1"/>
    </source>
</evidence>
<dbReference type="AlphaFoldDB" id="A0A7Z7JDG8"/>
<proteinExistence type="predicted"/>
<dbReference type="EMBL" id="LT978514">
    <property type="protein sequence ID" value="SPC21411.1"/>
    <property type="molecule type" value="Genomic_DNA"/>
</dbReference>
<gene>
    <name evidence="1" type="ORF">CBM2594_B10515</name>
</gene>
<evidence type="ECO:0000313" key="2">
    <source>
        <dbReference type="Proteomes" id="UP000257139"/>
    </source>
</evidence>
<reference evidence="1 2" key="1">
    <citation type="submission" date="2018-01" db="EMBL/GenBank/DDBJ databases">
        <authorList>
            <person name="Clerissi C."/>
        </authorList>
    </citation>
    <scope>NUCLEOTIDE SEQUENCE [LARGE SCALE GENOMIC DNA]</scope>
    <source>
        <strain evidence="1">Cupriavidus taiwanensis STM 6021</strain>
    </source>
</reference>
<sequence>MQFAYLYTLLPASDCNCGLCHGVSTARPASHSSYVTLARGRGRRSVPGGQAEARRLPQCYLIAAHSVETPRRGVRRGAHGRYCSM</sequence>
<accession>A0A7Z7JDG8</accession>
<dbReference type="Proteomes" id="UP000257139">
    <property type="component" value="Chromosome CBM2594_b"/>
</dbReference>
<protein>
    <submittedName>
        <fullName evidence="1">Uncharacterized protein</fullName>
    </submittedName>
</protein>